<dbReference type="InterPro" id="IPR016024">
    <property type="entry name" value="ARM-type_fold"/>
</dbReference>
<dbReference type="InterPro" id="IPR011989">
    <property type="entry name" value="ARM-like"/>
</dbReference>
<dbReference type="GO" id="GO:0005737">
    <property type="term" value="C:cytoplasm"/>
    <property type="evidence" value="ECO:0007669"/>
    <property type="project" value="InterPro"/>
</dbReference>
<dbReference type="FunCoup" id="E2BX42">
    <property type="interactions" value="135"/>
</dbReference>
<evidence type="ECO:0000256" key="7">
    <source>
        <dbReference type="SAM" id="MobiDB-lite"/>
    </source>
</evidence>
<evidence type="ECO:0000313" key="9">
    <source>
        <dbReference type="EMBL" id="EFN79761.1"/>
    </source>
</evidence>
<keyword evidence="10" id="KW-1185">Reference proteome</keyword>
<dbReference type="OMA" id="EDVNPEC"/>
<dbReference type="AlphaFoldDB" id="E2BX42"/>
<dbReference type="SMART" id="SM00185">
    <property type="entry name" value="ARM"/>
    <property type="match status" value="8"/>
</dbReference>
<protein>
    <recommendedName>
        <fullName evidence="5">Importin subunit alpha</fullName>
    </recommendedName>
</protein>
<dbReference type="PROSITE" id="PS51214">
    <property type="entry name" value="IBB"/>
    <property type="match status" value="1"/>
</dbReference>
<feature type="repeat" description="ARM" evidence="6">
    <location>
        <begin position="324"/>
        <end position="366"/>
    </location>
</feature>
<sequence>MPSEEDPSNGRMANFKFTNRLDEARRRRNIVSIELRKAKKDEQLSKRRNLNTEEEVLNLSCESISPNFSSIDDIVAGMNSPDETVQLQATQTCRKLLSREKHPPIETMINCGIVPRCVELLDCNHNVALQFEAAWALTNVASGTTEQTQVVIKYGAVPRLVMLLKSPSPSVAEQAVWALGNIAGDGPSTRDLILGHDAMPLLLDLIKPDTSVSFMRNIVWTLSNLCRNKNPPPPFEIVQTALPALNRLLTSTDKDILADACWALSYLTDGSNDKIQVVLDSGIVSKLVELLSSQEGTVLTPALRTVGNIVTGDDAQTDSIIIAGGLTHLGNLLCHPRKNIVKEAAWAISNITAGNTEQIQHVISAGILTPLVQVLKSGDFKAQKEAAWAVTNLTSGGSIQQLADLVQAGVLPPLCDLLVTKDWDTIIVILDGLNNILHAAEKLGQVEQIAIIVEEAGGLDKLEALQHHENERIYQKSMTMIDTFFSGDGEQEELAPAANDGQLEFKASEDTSTNFKF</sequence>
<evidence type="ECO:0000259" key="8">
    <source>
        <dbReference type="PROSITE" id="PS51214"/>
    </source>
</evidence>
<dbReference type="GO" id="GO:0005634">
    <property type="term" value="C:nucleus"/>
    <property type="evidence" value="ECO:0007669"/>
    <property type="project" value="UniProtKB-ARBA"/>
</dbReference>
<dbReference type="InterPro" id="IPR002652">
    <property type="entry name" value="Importin-a_IBB"/>
</dbReference>
<dbReference type="Pfam" id="PF00514">
    <property type="entry name" value="Arm"/>
    <property type="match status" value="7"/>
</dbReference>
<dbReference type="InParanoid" id="E2BX42"/>
<dbReference type="Pfam" id="PF01749">
    <property type="entry name" value="IBB"/>
    <property type="match status" value="1"/>
</dbReference>
<evidence type="ECO:0000256" key="6">
    <source>
        <dbReference type="PROSITE-ProRule" id="PRU00259"/>
    </source>
</evidence>
<dbReference type="PIRSF" id="PIRSF005673">
    <property type="entry name" value="Importin_alpha"/>
    <property type="match status" value="1"/>
</dbReference>
<dbReference type="PANTHER" id="PTHR23316">
    <property type="entry name" value="IMPORTIN ALPHA"/>
    <property type="match status" value="1"/>
</dbReference>
<dbReference type="InterPro" id="IPR000225">
    <property type="entry name" value="Armadillo"/>
</dbReference>
<evidence type="ECO:0000256" key="1">
    <source>
        <dbReference type="ARBA" id="ARBA00010394"/>
    </source>
</evidence>
<keyword evidence="4 5" id="KW-0653">Protein transport</keyword>
<dbReference type="GO" id="GO:0061608">
    <property type="term" value="F:nuclear import signal receptor activity"/>
    <property type="evidence" value="ECO:0007669"/>
    <property type="project" value="InterPro"/>
</dbReference>
<dbReference type="KEGG" id="hst:105187544"/>
<proteinExistence type="inferred from homology"/>
<dbReference type="InterPro" id="IPR036975">
    <property type="entry name" value="Importin-a_IBB_sf"/>
</dbReference>
<organism evidence="10">
    <name type="scientific">Harpegnathos saltator</name>
    <name type="common">Jerdon's jumping ant</name>
    <dbReference type="NCBI Taxonomy" id="610380"/>
    <lineage>
        <taxon>Eukaryota</taxon>
        <taxon>Metazoa</taxon>
        <taxon>Ecdysozoa</taxon>
        <taxon>Arthropoda</taxon>
        <taxon>Hexapoda</taxon>
        <taxon>Insecta</taxon>
        <taxon>Pterygota</taxon>
        <taxon>Neoptera</taxon>
        <taxon>Endopterygota</taxon>
        <taxon>Hymenoptera</taxon>
        <taxon>Apocrita</taxon>
        <taxon>Aculeata</taxon>
        <taxon>Formicoidea</taxon>
        <taxon>Formicidae</taxon>
        <taxon>Ponerinae</taxon>
        <taxon>Ponerini</taxon>
        <taxon>Harpegnathos</taxon>
    </lineage>
</organism>
<dbReference type="EMBL" id="GL451202">
    <property type="protein sequence ID" value="EFN79761.1"/>
    <property type="molecule type" value="Genomic_DNA"/>
</dbReference>
<evidence type="ECO:0000256" key="4">
    <source>
        <dbReference type="ARBA" id="ARBA00022927"/>
    </source>
</evidence>
<dbReference type="PhylomeDB" id="E2BX42"/>
<keyword evidence="2 5" id="KW-0813">Transport</keyword>
<dbReference type="Gene3D" id="1.20.5.690">
    <property type="entry name" value="Importin-alpha, importin-beta-binding domain"/>
    <property type="match status" value="1"/>
</dbReference>
<accession>E2BX42</accession>
<evidence type="ECO:0000313" key="10">
    <source>
        <dbReference type="Proteomes" id="UP000008237"/>
    </source>
</evidence>
<evidence type="ECO:0000256" key="2">
    <source>
        <dbReference type="ARBA" id="ARBA00022448"/>
    </source>
</evidence>
<dbReference type="OrthoDB" id="29145at2759"/>
<dbReference type="FunFam" id="1.25.10.10:FF:000009">
    <property type="entry name" value="Importin subunit alpha"/>
    <property type="match status" value="1"/>
</dbReference>
<comment type="similarity">
    <text evidence="1 5">Belongs to the importin alpha family.</text>
</comment>
<dbReference type="SUPFAM" id="SSF48371">
    <property type="entry name" value="ARM repeat"/>
    <property type="match status" value="1"/>
</dbReference>
<feature type="domain" description="IBB" evidence="8">
    <location>
        <begin position="1"/>
        <end position="57"/>
    </location>
</feature>
<name>E2BX42_HARSA</name>
<feature type="repeat" description="ARM" evidence="6">
    <location>
        <begin position="240"/>
        <end position="282"/>
    </location>
</feature>
<dbReference type="PROSITE" id="PS50176">
    <property type="entry name" value="ARM_REPEAT"/>
    <property type="match status" value="4"/>
</dbReference>
<evidence type="ECO:0000256" key="5">
    <source>
        <dbReference type="PIRNR" id="PIRNR005673"/>
    </source>
</evidence>
<evidence type="ECO:0000256" key="3">
    <source>
        <dbReference type="ARBA" id="ARBA00022737"/>
    </source>
</evidence>
<dbReference type="InterPro" id="IPR024931">
    <property type="entry name" value="Importin_alpha"/>
</dbReference>
<dbReference type="InterPro" id="IPR032413">
    <property type="entry name" value="Arm_3"/>
</dbReference>
<keyword evidence="3" id="KW-0677">Repeat</keyword>
<feature type="repeat" description="ARM" evidence="6">
    <location>
        <begin position="155"/>
        <end position="183"/>
    </location>
</feature>
<dbReference type="Gene3D" id="1.25.10.10">
    <property type="entry name" value="Leucine-rich Repeat Variant"/>
    <property type="match status" value="1"/>
</dbReference>
<dbReference type="STRING" id="610380.E2BX42"/>
<dbReference type="Pfam" id="PF16186">
    <property type="entry name" value="Arm_3"/>
    <property type="match status" value="1"/>
</dbReference>
<reference evidence="9 10" key="1">
    <citation type="journal article" date="2010" name="Science">
        <title>Genomic comparison of the ants Camponotus floridanus and Harpegnathos saltator.</title>
        <authorList>
            <person name="Bonasio R."/>
            <person name="Zhang G."/>
            <person name="Ye C."/>
            <person name="Mutti N.S."/>
            <person name="Fang X."/>
            <person name="Qin N."/>
            <person name="Donahue G."/>
            <person name="Yang P."/>
            <person name="Li Q."/>
            <person name="Li C."/>
            <person name="Zhang P."/>
            <person name="Huang Z."/>
            <person name="Berger S.L."/>
            <person name="Reinberg D."/>
            <person name="Wang J."/>
            <person name="Liebig J."/>
        </authorList>
    </citation>
    <scope>NUCLEOTIDE SEQUENCE [LARGE SCALE GENOMIC DNA]</scope>
    <source>
        <strain evidence="9 10">R22 G/1</strain>
    </source>
</reference>
<dbReference type="Proteomes" id="UP000008237">
    <property type="component" value="Unassembled WGS sequence"/>
</dbReference>
<dbReference type="GO" id="GO:0006607">
    <property type="term" value="P:NLS-bearing protein import into nucleus"/>
    <property type="evidence" value="ECO:0007669"/>
    <property type="project" value="UniProtKB-ARBA"/>
</dbReference>
<feature type="region of interest" description="Disordered" evidence="7">
    <location>
        <begin position="498"/>
        <end position="517"/>
    </location>
</feature>
<gene>
    <name evidence="9" type="ORF">EAI_16339</name>
</gene>
<feature type="repeat" description="ARM" evidence="6">
    <location>
        <begin position="282"/>
        <end position="325"/>
    </location>
</feature>